<evidence type="ECO:0000313" key="2">
    <source>
        <dbReference type="Proteomes" id="UP000199403"/>
    </source>
</evidence>
<dbReference type="STRING" id="1416801.SAMN05192553_102727"/>
<protein>
    <submittedName>
        <fullName evidence="1">Uncharacterized protein</fullName>
    </submittedName>
</protein>
<reference evidence="2" key="1">
    <citation type="submission" date="2016-10" db="EMBL/GenBank/DDBJ databases">
        <authorList>
            <person name="Varghese N."/>
            <person name="Submissions S."/>
        </authorList>
    </citation>
    <scope>NUCLEOTIDE SEQUENCE [LARGE SCALE GENOMIC DNA]</scope>
    <source>
        <strain evidence="2">IBRC-M 10761</strain>
    </source>
</reference>
<keyword evidence="2" id="KW-1185">Reference proteome</keyword>
<name>A0A1H6WLX3_9BACT</name>
<dbReference type="RefSeq" id="WP_092172051.1">
    <property type="nucleotide sequence ID" value="NZ_FNZH01000002.1"/>
</dbReference>
<gene>
    <name evidence="1" type="ORF">SAMN05192553_102727</name>
</gene>
<proteinExistence type="predicted"/>
<evidence type="ECO:0000313" key="1">
    <source>
        <dbReference type="EMBL" id="SEJ16716.1"/>
    </source>
</evidence>
<organism evidence="1 2">
    <name type="scientific">Cyclobacterium xiamenense</name>
    <dbReference type="NCBI Taxonomy" id="1297121"/>
    <lineage>
        <taxon>Bacteria</taxon>
        <taxon>Pseudomonadati</taxon>
        <taxon>Bacteroidota</taxon>
        <taxon>Cytophagia</taxon>
        <taxon>Cytophagales</taxon>
        <taxon>Cyclobacteriaceae</taxon>
        <taxon>Cyclobacterium</taxon>
    </lineage>
</organism>
<sequence>MTPEIQRKLSVWAGQFPESHHTIDYERFYEVVIQSYKDDYRLSGDSIQEALEKAGKLNAQLISELSDHYSNLYHHLYSLLEFTRFPR</sequence>
<dbReference type="Proteomes" id="UP000199403">
    <property type="component" value="Unassembled WGS sequence"/>
</dbReference>
<dbReference type="EMBL" id="FNZH01000002">
    <property type="protein sequence ID" value="SEJ16716.1"/>
    <property type="molecule type" value="Genomic_DNA"/>
</dbReference>
<accession>A0A1H6WLX3</accession>
<dbReference type="AlphaFoldDB" id="A0A1H6WLX3"/>